<name>A0A1L9B5M8_9BACT</name>
<evidence type="ECO:0000313" key="2">
    <source>
        <dbReference type="EMBL" id="OJH37558.1"/>
    </source>
</evidence>
<dbReference type="InterPro" id="IPR004291">
    <property type="entry name" value="Transposase_IS66_central"/>
</dbReference>
<dbReference type="STRING" id="83449.BON30_25480"/>
<dbReference type="Proteomes" id="UP000182229">
    <property type="component" value="Unassembled WGS sequence"/>
</dbReference>
<protein>
    <recommendedName>
        <fullName evidence="1">Transposase IS66 central domain-containing protein</fullName>
    </recommendedName>
</protein>
<sequence>MLLDKGPGKKWYAWTVASPQAVYHRILPSRSGATARQVLGDYQGVAMVDGYAAYQTATKSSADAPASCSLVFCWAHVRRKFVEAEKVAPACAEVLSLMGQLYAIEAGLPDPHALEGEPQAAALAHRLAVRREKSAPLVDAIREWAQAQRALPGSALRKALEYMLELWSGLTVFLSNAWVPLDNNLVERQLRDMVLGRKNHYGSKSLRGTEVAALFYSLMETARLCGEDPGRYLLRAALAAIANPGTVTLPSSID</sequence>
<gene>
    <name evidence="2" type="ORF">BON30_25480</name>
</gene>
<proteinExistence type="predicted"/>
<reference evidence="3" key="1">
    <citation type="submission" date="2016-11" db="EMBL/GenBank/DDBJ databases">
        <authorList>
            <person name="Shukria A."/>
            <person name="Stevens D.C."/>
        </authorList>
    </citation>
    <scope>NUCLEOTIDE SEQUENCE [LARGE SCALE GENOMIC DNA]</scope>
    <source>
        <strain evidence="3">Cbfe23</strain>
    </source>
</reference>
<organism evidence="2 3">
    <name type="scientific">Cystobacter ferrugineus</name>
    <dbReference type="NCBI Taxonomy" id="83449"/>
    <lineage>
        <taxon>Bacteria</taxon>
        <taxon>Pseudomonadati</taxon>
        <taxon>Myxococcota</taxon>
        <taxon>Myxococcia</taxon>
        <taxon>Myxococcales</taxon>
        <taxon>Cystobacterineae</taxon>
        <taxon>Archangiaceae</taxon>
        <taxon>Cystobacter</taxon>
    </lineage>
</organism>
<dbReference type="AlphaFoldDB" id="A0A1L9B5M8"/>
<comment type="caution">
    <text evidence="2">The sequence shown here is derived from an EMBL/GenBank/DDBJ whole genome shotgun (WGS) entry which is preliminary data.</text>
</comment>
<accession>A0A1L9B5M8</accession>
<dbReference type="Pfam" id="PF03050">
    <property type="entry name" value="DDE_Tnp_IS66"/>
    <property type="match status" value="1"/>
</dbReference>
<feature type="domain" description="Transposase IS66 central" evidence="1">
    <location>
        <begin position="4"/>
        <end position="210"/>
    </location>
</feature>
<dbReference type="NCBIfam" id="NF033517">
    <property type="entry name" value="transpos_IS66"/>
    <property type="match status" value="1"/>
</dbReference>
<dbReference type="InterPro" id="IPR052344">
    <property type="entry name" value="Transposase-related"/>
</dbReference>
<dbReference type="EMBL" id="MPIN01000007">
    <property type="protein sequence ID" value="OJH37558.1"/>
    <property type="molecule type" value="Genomic_DNA"/>
</dbReference>
<evidence type="ECO:0000313" key="3">
    <source>
        <dbReference type="Proteomes" id="UP000182229"/>
    </source>
</evidence>
<evidence type="ECO:0000259" key="1">
    <source>
        <dbReference type="Pfam" id="PF03050"/>
    </source>
</evidence>
<keyword evidence="3" id="KW-1185">Reference proteome</keyword>
<dbReference type="PANTHER" id="PTHR33678">
    <property type="entry name" value="BLL1576 PROTEIN"/>
    <property type="match status" value="1"/>
</dbReference>
<reference evidence="2 3" key="2">
    <citation type="submission" date="2016-12" db="EMBL/GenBank/DDBJ databases">
        <title>Draft Genome Sequence of Cystobacter ferrugineus Strain Cbfe23.</title>
        <authorList>
            <person name="Akbar S."/>
            <person name="Dowd S.E."/>
            <person name="Stevens D.C."/>
        </authorList>
    </citation>
    <scope>NUCLEOTIDE SEQUENCE [LARGE SCALE GENOMIC DNA]</scope>
    <source>
        <strain evidence="2 3">Cbfe23</strain>
    </source>
</reference>